<evidence type="ECO:0000256" key="1">
    <source>
        <dbReference type="SAM" id="Phobius"/>
    </source>
</evidence>
<keyword evidence="1" id="KW-0472">Membrane</keyword>
<accession>A0ABV5WVS5</accession>
<organism evidence="2 3">
    <name type="scientific">Lactiplantibacillus modestisalitolerans</name>
    <dbReference type="NCBI Taxonomy" id="1457219"/>
    <lineage>
        <taxon>Bacteria</taxon>
        <taxon>Bacillati</taxon>
        <taxon>Bacillota</taxon>
        <taxon>Bacilli</taxon>
        <taxon>Lactobacillales</taxon>
        <taxon>Lactobacillaceae</taxon>
        <taxon>Lactiplantibacillus</taxon>
    </lineage>
</organism>
<dbReference type="EMBL" id="JBHLZY010000025">
    <property type="protein sequence ID" value="MFB9770249.1"/>
    <property type="molecule type" value="Genomic_DNA"/>
</dbReference>
<feature type="transmembrane region" description="Helical" evidence="1">
    <location>
        <begin position="32"/>
        <end position="51"/>
    </location>
</feature>
<evidence type="ECO:0000313" key="2">
    <source>
        <dbReference type="EMBL" id="MFB9770249.1"/>
    </source>
</evidence>
<comment type="caution">
    <text evidence="2">The sequence shown here is derived from an EMBL/GenBank/DDBJ whole genome shotgun (WGS) entry which is preliminary data.</text>
</comment>
<keyword evidence="1" id="KW-0812">Transmembrane</keyword>
<proteinExistence type="predicted"/>
<gene>
    <name evidence="2" type="ORF">ACFFLI_10285</name>
</gene>
<sequence length="58" mass="6330">MVESILILFGLILFGVGSQVASLKTNVPWLQYAGLGLVFVVGLSDAIYRLATHKSFFK</sequence>
<dbReference type="Proteomes" id="UP001589691">
    <property type="component" value="Unassembled WGS sequence"/>
</dbReference>
<keyword evidence="1" id="KW-1133">Transmembrane helix</keyword>
<reference evidence="2 3" key="1">
    <citation type="submission" date="2024-09" db="EMBL/GenBank/DDBJ databases">
        <authorList>
            <person name="Sun Q."/>
            <person name="Mori K."/>
        </authorList>
    </citation>
    <scope>NUCLEOTIDE SEQUENCE [LARGE SCALE GENOMIC DNA]</scope>
    <source>
        <strain evidence="2 3">TBRC 4576</strain>
    </source>
</reference>
<evidence type="ECO:0000313" key="3">
    <source>
        <dbReference type="Proteomes" id="UP001589691"/>
    </source>
</evidence>
<name>A0ABV5WVS5_9LACO</name>
<evidence type="ECO:0008006" key="4">
    <source>
        <dbReference type="Google" id="ProtNLM"/>
    </source>
</evidence>
<keyword evidence="3" id="KW-1185">Reference proteome</keyword>
<protein>
    <recommendedName>
        <fullName evidence="4">Integral membrane protein</fullName>
    </recommendedName>
</protein>